<keyword evidence="2" id="KW-1185">Reference proteome</keyword>
<evidence type="ECO:0000313" key="1">
    <source>
        <dbReference type="EMBL" id="BDV29656.1"/>
    </source>
</evidence>
<reference evidence="1 2" key="1">
    <citation type="submission" date="2022-12" db="EMBL/GenBank/DDBJ databases">
        <title>Microbacterium terricola strain KV-448 chromosome, complete genome.</title>
        <authorList>
            <person name="Oshima T."/>
            <person name="Moriya T."/>
            <person name="Bessho Y."/>
        </authorList>
    </citation>
    <scope>NUCLEOTIDE SEQUENCE [LARGE SCALE GENOMIC DNA]</scope>
    <source>
        <strain evidence="1 2">KV-448</strain>
    </source>
</reference>
<dbReference type="Proteomes" id="UP001317779">
    <property type="component" value="Chromosome"/>
</dbReference>
<proteinExistence type="predicted"/>
<gene>
    <name evidence="1" type="ORF">Microterr_03160</name>
</gene>
<dbReference type="EMBL" id="AP027141">
    <property type="protein sequence ID" value="BDV29656.1"/>
    <property type="molecule type" value="Genomic_DNA"/>
</dbReference>
<accession>A0ABM8DW10</accession>
<protein>
    <submittedName>
        <fullName evidence="1">Uncharacterized protein</fullName>
    </submittedName>
</protein>
<sequence length="158" mass="16735">MISDEPAADAALFQALRRTWRNVDPEPADLVDRMVAAVATADLTREYALLTLVESDAVGAVRGDADMLTLQFSDGTTSVLIHVTPAESGARRIDGWIDGVATSVQLIQDAGESAVQAIDGRFAFDEVPAGVSRLRVVLETPASGGDGPIELVTPRFEV</sequence>
<organism evidence="1 2">
    <name type="scientific">Microbacterium terricola</name>
    <dbReference type="NCBI Taxonomy" id="344163"/>
    <lineage>
        <taxon>Bacteria</taxon>
        <taxon>Bacillati</taxon>
        <taxon>Actinomycetota</taxon>
        <taxon>Actinomycetes</taxon>
        <taxon>Micrococcales</taxon>
        <taxon>Microbacteriaceae</taxon>
        <taxon>Microbacterium</taxon>
    </lineage>
</organism>
<evidence type="ECO:0000313" key="2">
    <source>
        <dbReference type="Proteomes" id="UP001317779"/>
    </source>
</evidence>
<name>A0ABM8DW10_9MICO</name>
<dbReference type="RefSeq" id="WP_263796524.1">
    <property type="nucleotide sequence ID" value="NZ_AP027141.1"/>
</dbReference>